<comment type="caution">
    <text evidence="3">The sequence shown here is derived from an EMBL/GenBank/DDBJ whole genome shotgun (WGS) entry which is preliminary data.</text>
</comment>
<protein>
    <submittedName>
        <fullName evidence="3">Uncharacterized protein</fullName>
    </submittedName>
</protein>
<evidence type="ECO:0000256" key="2">
    <source>
        <dbReference type="SAM" id="Phobius"/>
    </source>
</evidence>
<evidence type="ECO:0000313" key="3">
    <source>
        <dbReference type="EMBL" id="RRT78840.1"/>
    </source>
</evidence>
<name>A0A427ARJ7_ENSVE</name>
<sequence>MLLFRIENVAVVPCRTCYDDSTQRCSLLSNLIPSPPPPRSQSHPINTASEAAKKVEPAKPLAVEWRRDLKSKRRKKKKKKKKKNGVGEGGETCSDHGKEQGICGHGRRGRGEGAGLEEGPEESWAKASGAQEEGNSVENRTLSSMRVGIISSSKPCFLRVFGRRRVGKRQRRRVRSSNERGGIRGSWHLLTLSMVVLLLRLWLPCDNNMMPPPEI</sequence>
<dbReference type="EMBL" id="AMZH03001572">
    <property type="protein sequence ID" value="RRT78840.1"/>
    <property type="molecule type" value="Genomic_DNA"/>
</dbReference>
<dbReference type="Proteomes" id="UP000287651">
    <property type="component" value="Unassembled WGS sequence"/>
</dbReference>
<feature type="transmembrane region" description="Helical" evidence="2">
    <location>
        <begin position="181"/>
        <end position="203"/>
    </location>
</feature>
<feature type="region of interest" description="Disordered" evidence="1">
    <location>
        <begin position="29"/>
        <end position="137"/>
    </location>
</feature>
<dbReference type="AlphaFoldDB" id="A0A427ARJ7"/>
<evidence type="ECO:0000313" key="4">
    <source>
        <dbReference type="Proteomes" id="UP000287651"/>
    </source>
</evidence>
<gene>
    <name evidence="3" type="ORF">B296_00016006</name>
</gene>
<keyword evidence="2" id="KW-0472">Membrane</keyword>
<keyword evidence="2" id="KW-0812">Transmembrane</keyword>
<evidence type="ECO:0000256" key="1">
    <source>
        <dbReference type="SAM" id="MobiDB-lite"/>
    </source>
</evidence>
<reference evidence="3 4" key="1">
    <citation type="journal article" date="2014" name="Agronomy (Basel)">
        <title>A Draft Genome Sequence for Ensete ventricosum, the Drought-Tolerant Tree Against Hunger.</title>
        <authorList>
            <person name="Harrison J."/>
            <person name="Moore K.A."/>
            <person name="Paszkiewicz K."/>
            <person name="Jones T."/>
            <person name="Grant M."/>
            <person name="Ambacheew D."/>
            <person name="Muzemil S."/>
            <person name="Studholme D.J."/>
        </authorList>
    </citation>
    <scope>NUCLEOTIDE SEQUENCE [LARGE SCALE GENOMIC DNA]</scope>
</reference>
<organism evidence="3 4">
    <name type="scientific">Ensete ventricosum</name>
    <name type="common">Abyssinian banana</name>
    <name type="synonym">Musa ensete</name>
    <dbReference type="NCBI Taxonomy" id="4639"/>
    <lineage>
        <taxon>Eukaryota</taxon>
        <taxon>Viridiplantae</taxon>
        <taxon>Streptophyta</taxon>
        <taxon>Embryophyta</taxon>
        <taxon>Tracheophyta</taxon>
        <taxon>Spermatophyta</taxon>
        <taxon>Magnoliopsida</taxon>
        <taxon>Liliopsida</taxon>
        <taxon>Zingiberales</taxon>
        <taxon>Musaceae</taxon>
        <taxon>Ensete</taxon>
    </lineage>
</organism>
<proteinExistence type="predicted"/>
<accession>A0A427ARJ7</accession>
<feature type="compositionally biased region" description="Basic residues" evidence="1">
    <location>
        <begin position="69"/>
        <end position="84"/>
    </location>
</feature>
<keyword evidence="2" id="KW-1133">Transmembrane helix</keyword>